<reference evidence="4" key="1">
    <citation type="journal article" date="2023" name="Mol. Phylogenet. Evol.">
        <title>Genome-scale phylogeny and comparative genomics of the fungal order Sordariales.</title>
        <authorList>
            <person name="Hensen N."/>
            <person name="Bonometti L."/>
            <person name="Westerberg I."/>
            <person name="Brannstrom I.O."/>
            <person name="Guillou S."/>
            <person name="Cros-Aarteil S."/>
            <person name="Calhoun S."/>
            <person name="Haridas S."/>
            <person name="Kuo A."/>
            <person name="Mondo S."/>
            <person name="Pangilinan J."/>
            <person name="Riley R."/>
            <person name="LaButti K."/>
            <person name="Andreopoulos B."/>
            <person name="Lipzen A."/>
            <person name="Chen C."/>
            <person name="Yan M."/>
            <person name="Daum C."/>
            <person name="Ng V."/>
            <person name="Clum A."/>
            <person name="Steindorff A."/>
            <person name="Ohm R.A."/>
            <person name="Martin F."/>
            <person name="Silar P."/>
            <person name="Natvig D.O."/>
            <person name="Lalanne C."/>
            <person name="Gautier V."/>
            <person name="Ament-Velasquez S.L."/>
            <person name="Kruys A."/>
            <person name="Hutchinson M.I."/>
            <person name="Powell A.J."/>
            <person name="Barry K."/>
            <person name="Miller A.N."/>
            <person name="Grigoriev I.V."/>
            <person name="Debuchy R."/>
            <person name="Gladieux P."/>
            <person name="Hiltunen Thoren M."/>
            <person name="Johannesson H."/>
        </authorList>
    </citation>
    <scope>NUCLEOTIDE SEQUENCE</scope>
    <source>
        <strain evidence="4">CBS 532.94</strain>
    </source>
</reference>
<evidence type="ECO:0000256" key="2">
    <source>
        <dbReference type="ARBA" id="ARBA00023043"/>
    </source>
</evidence>
<dbReference type="Pfam" id="PF12796">
    <property type="entry name" value="Ank_2"/>
    <property type="match status" value="1"/>
</dbReference>
<reference evidence="4" key="2">
    <citation type="submission" date="2023-05" db="EMBL/GenBank/DDBJ databases">
        <authorList>
            <consortium name="Lawrence Berkeley National Laboratory"/>
            <person name="Steindorff A."/>
            <person name="Hensen N."/>
            <person name="Bonometti L."/>
            <person name="Westerberg I."/>
            <person name="Brannstrom I.O."/>
            <person name="Guillou S."/>
            <person name="Cros-Aarteil S."/>
            <person name="Calhoun S."/>
            <person name="Haridas S."/>
            <person name="Kuo A."/>
            <person name="Mondo S."/>
            <person name="Pangilinan J."/>
            <person name="Riley R."/>
            <person name="Labutti K."/>
            <person name="Andreopoulos B."/>
            <person name="Lipzen A."/>
            <person name="Chen C."/>
            <person name="Yanf M."/>
            <person name="Daum C."/>
            <person name="Ng V."/>
            <person name="Clum A."/>
            <person name="Ohm R."/>
            <person name="Martin F."/>
            <person name="Silar P."/>
            <person name="Natvig D."/>
            <person name="Lalanne C."/>
            <person name="Gautier V."/>
            <person name="Ament-Velasquez S.L."/>
            <person name="Kruys A."/>
            <person name="Hutchinson M.I."/>
            <person name="Powell A.J."/>
            <person name="Barry K."/>
            <person name="Miller A.N."/>
            <person name="Grigoriev I.V."/>
            <person name="Debuchy R."/>
            <person name="Gladieux P."/>
            <person name="Thoren M.H."/>
            <person name="Johannesson H."/>
        </authorList>
    </citation>
    <scope>NUCLEOTIDE SEQUENCE</scope>
    <source>
        <strain evidence="4">CBS 532.94</strain>
    </source>
</reference>
<organism evidence="4 5">
    <name type="scientific">Achaetomium macrosporum</name>
    <dbReference type="NCBI Taxonomy" id="79813"/>
    <lineage>
        <taxon>Eukaryota</taxon>
        <taxon>Fungi</taxon>
        <taxon>Dikarya</taxon>
        <taxon>Ascomycota</taxon>
        <taxon>Pezizomycotina</taxon>
        <taxon>Sordariomycetes</taxon>
        <taxon>Sordariomycetidae</taxon>
        <taxon>Sordariales</taxon>
        <taxon>Chaetomiaceae</taxon>
        <taxon>Achaetomium</taxon>
    </lineage>
</organism>
<dbReference type="PROSITE" id="PS50088">
    <property type="entry name" value="ANK_REPEAT"/>
    <property type="match status" value="1"/>
</dbReference>
<dbReference type="PANTHER" id="PTHR24198:SF165">
    <property type="entry name" value="ANKYRIN REPEAT-CONTAINING PROTEIN-RELATED"/>
    <property type="match status" value="1"/>
</dbReference>
<dbReference type="Gene3D" id="1.25.40.20">
    <property type="entry name" value="Ankyrin repeat-containing domain"/>
    <property type="match status" value="2"/>
</dbReference>
<dbReference type="Pfam" id="PF23397">
    <property type="entry name" value="DUF7104"/>
    <property type="match status" value="7"/>
</dbReference>
<keyword evidence="1" id="KW-0677">Repeat</keyword>
<dbReference type="PANTHER" id="PTHR24198">
    <property type="entry name" value="ANKYRIN REPEAT AND PROTEIN KINASE DOMAIN-CONTAINING PROTEIN"/>
    <property type="match status" value="1"/>
</dbReference>
<feature type="non-terminal residue" evidence="4">
    <location>
        <position position="1"/>
    </location>
</feature>
<dbReference type="Proteomes" id="UP001303760">
    <property type="component" value="Unassembled WGS sequence"/>
</dbReference>
<dbReference type="SUPFAM" id="SSF48403">
    <property type="entry name" value="Ankyrin repeat"/>
    <property type="match status" value="1"/>
</dbReference>
<evidence type="ECO:0000256" key="3">
    <source>
        <dbReference type="PROSITE-ProRule" id="PRU00023"/>
    </source>
</evidence>
<evidence type="ECO:0000256" key="1">
    <source>
        <dbReference type="ARBA" id="ARBA00022737"/>
    </source>
</evidence>
<dbReference type="InterPro" id="IPR055530">
    <property type="entry name" value="DUF7104"/>
</dbReference>
<sequence length="380" mass="41989">IAITEEVVKAAAGNYRIGKEMMALLLDRRGDQITITEKAISIIAGQFDKEIMTLLLDRRGDQIAITEEVVKAAAWNYWSGKEVMALLLDRRGDQIVITEKIVKAAGKEMMALLLDRRGDQITITEKAISIIAGRFDKEIMTLLLDRRGDQIVITEKIVKAAAGNYGSGKEVMALLLDRRGDQIVITEEVVKAAAGNEGSGKEVMALLLDRYEEMTAASITEDTMIAAATCGQDRALSLLSQRYSDDFVQDEWRYLAKFYNAAKAGDVRCIERLMHEGIKPDTKNIRGETPLWIAARHGHEAVVEALAQRTDVDVNSLSIAGRSPLFWPSSYGNERVVAILLEAGADPDLMDENGDTAVTIARRNGHERIAKMLEQSGKKR</sequence>
<proteinExistence type="predicted"/>
<accession>A0AAN7HC42</accession>
<dbReference type="EMBL" id="MU860258">
    <property type="protein sequence ID" value="KAK4235549.1"/>
    <property type="molecule type" value="Genomic_DNA"/>
</dbReference>
<keyword evidence="5" id="KW-1185">Reference proteome</keyword>
<dbReference type="Gene3D" id="1.20.5.340">
    <property type="match status" value="3"/>
</dbReference>
<dbReference type="AlphaFoldDB" id="A0AAN7HC42"/>
<evidence type="ECO:0000313" key="5">
    <source>
        <dbReference type="Proteomes" id="UP001303760"/>
    </source>
</evidence>
<feature type="repeat" description="ANK" evidence="3">
    <location>
        <begin position="320"/>
        <end position="352"/>
    </location>
</feature>
<keyword evidence="2 3" id="KW-0040">ANK repeat</keyword>
<gene>
    <name evidence="4" type="ORF">C8A03DRAFT_36610</name>
</gene>
<protein>
    <submittedName>
        <fullName evidence="4">Ankyrin repeat-containing domain protein</fullName>
    </submittedName>
</protein>
<dbReference type="PRINTS" id="PR01415">
    <property type="entry name" value="ANKYRIN"/>
</dbReference>
<name>A0AAN7HC42_9PEZI</name>
<dbReference type="SMART" id="SM00248">
    <property type="entry name" value="ANK"/>
    <property type="match status" value="3"/>
</dbReference>
<dbReference type="InterPro" id="IPR036770">
    <property type="entry name" value="Ankyrin_rpt-contain_sf"/>
</dbReference>
<comment type="caution">
    <text evidence="4">The sequence shown here is derived from an EMBL/GenBank/DDBJ whole genome shotgun (WGS) entry which is preliminary data.</text>
</comment>
<dbReference type="PROSITE" id="PS50297">
    <property type="entry name" value="ANK_REP_REGION"/>
    <property type="match status" value="1"/>
</dbReference>
<dbReference type="InterPro" id="IPR002110">
    <property type="entry name" value="Ankyrin_rpt"/>
</dbReference>
<evidence type="ECO:0000313" key="4">
    <source>
        <dbReference type="EMBL" id="KAK4235549.1"/>
    </source>
</evidence>